<proteinExistence type="predicted"/>
<feature type="compositionally biased region" description="Pro residues" evidence="1">
    <location>
        <begin position="14"/>
        <end position="24"/>
    </location>
</feature>
<name>A0A401TCM7_CHIPU</name>
<gene>
    <name evidence="2" type="ORF">chiPu_0024196</name>
</gene>
<organism evidence="2 3">
    <name type="scientific">Chiloscyllium punctatum</name>
    <name type="common">Brownbanded bambooshark</name>
    <name type="synonym">Hemiscyllium punctatum</name>
    <dbReference type="NCBI Taxonomy" id="137246"/>
    <lineage>
        <taxon>Eukaryota</taxon>
        <taxon>Metazoa</taxon>
        <taxon>Chordata</taxon>
        <taxon>Craniata</taxon>
        <taxon>Vertebrata</taxon>
        <taxon>Chondrichthyes</taxon>
        <taxon>Elasmobranchii</taxon>
        <taxon>Galeomorphii</taxon>
        <taxon>Galeoidea</taxon>
        <taxon>Orectolobiformes</taxon>
        <taxon>Hemiscylliidae</taxon>
        <taxon>Chiloscyllium</taxon>
    </lineage>
</organism>
<evidence type="ECO:0000313" key="3">
    <source>
        <dbReference type="Proteomes" id="UP000287033"/>
    </source>
</evidence>
<evidence type="ECO:0000313" key="2">
    <source>
        <dbReference type="EMBL" id="GCC40377.1"/>
    </source>
</evidence>
<evidence type="ECO:0000256" key="1">
    <source>
        <dbReference type="SAM" id="MobiDB-lite"/>
    </source>
</evidence>
<accession>A0A401TCM7</accession>
<protein>
    <submittedName>
        <fullName evidence="2">Uncharacterized protein</fullName>
    </submittedName>
</protein>
<feature type="non-terminal residue" evidence="2">
    <location>
        <position position="91"/>
    </location>
</feature>
<dbReference type="Proteomes" id="UP000287033">
    <property type="component" value="Unassembled WGS sequence"/>
</dbReference>
<keyword evidence="3" id="KW-1185">Reference proteome</keyword>
<comment type="caution">
    <text evidence="2">The sequence shown here is derived from an EMBL/GenBank/DDBJ whole genome shotgun (WGS) entry which is preliminary data.</text>
</comment>
<sequence>MGYSPRGIYLVPSTPSPPHPPPPPHRQEPQQQAHRQTHPSLKAWRPVCRTPCPSRSLPTPHRYRVSWRVPAQPCRRAPWKLQNQQRKSHWK</sequence>
<feature type="region of interest" description="Disordered" evidence="1">
    <location>
        <begin position="1"/>
        <end position="46"/>
    </location>
</feature>
<dbReference type="AlphaFoldDB" id="A0A401TCM7"/>
<dbReference type="EMBL" id="BEZZ01034621">
    <property type="protein sequence ID" value="GCC40377.1"/>
    <property type="molecule type" value="Genomic_DNA"/>
</dbReference>
<reference evidence="2 3" key="1">
    <citation type="journal article" date="2018" name="Nat. Ecol. Evol.">
        <title>Shark genomes provide insights into elasmobranch evolution and the origin of vertebrates.</title>
        <authorList>
            <person name="Hara Y"/>
            <person name="Yamaguchi K"/>
            <person name="Onimaru K"/>
            <person name="Kadota M"/>
            <person name="Koyanagi M"/>
            <person name="Keeley SD"/>
            <person name="Tatsumi K"/>
            <person name="Tanaka K"/>
            <person name="Motone F"/>
            <person name="Kageyama Y"/>
            <person name="Nozu R"/>
            <person name="Adachi N"/>
            <person name="Nishimura O"/>
            <person name="Nakagawa R"/>
            <person name="Tanegashima C"/>
            <person name="Kiyatake I"/>
            <person name="Matsumoto R"/>
            <person name="Murakumo K"/>
            <person name="Nishida K"/>
            <person name="Terakita A"/>
            <person name="Kuratani S"/>
            <person name="Sato K"/>
            <person name="Hyodo S Kuraku.S."/>
        </authorList>
    </citation>
    <scope>NUCLEOTIDE SEQUENCE [LARGE SCALE GENOMIC DNA]</scope>
</reference>